<name>A0A9P7EGU9_9AGAM</name>
<gene>
    <name evidence="2" type="ORF">BJ212DRAFT_1551038</name>
</gene>
<accession>A0A9P7EGU9</accession>
<sequence length="293" mass="32132">MKFSLSQNNAGGSVEAAPPAFNTPRLRLSGRYLHVLWSGSAATHEDQMNETDTVAGDETKYTGDRSVGVETLEIISVPEGSGSSDTPVEETLPDGRSPHGSVTDAAKAEVTLQRLRSPVAAALATLAKHCPPQLGWKAKTKRQYSSLEQEDSPKITRKRRQLIGWGRPRQEEDLLSWLTHALVPSYVQPSDVPSDVHAQDNKIAEDPCDSVSVKGLSTSLASIPEERWSYWLTRPLRTTRTSDALALEDLQSPTFPPDHSQTPPIPAVRFSSAYASCFANPQRQPSVIRWKLP</sequence>
<reference evidence="2" key="1">
    <citation type="journal article" date="2020" name="New Phytol.">
        <title>Comparative genomics reveals dynamic genome evolution in host specialist ectomycorrhizal fungi.</title>
        <authorList>
            <person name="Lofgren L.A."/>
            <person name="Nguyen N.H."/>
            <person name="Vilgalys R."/>
            <person name="Ruytinx J."/>
            <person name="Liao H.L."/>
            <person name="Branco S."/>
            <person name="Kuo A."/>
            <person name="LaButti K."/>
            <person name="Lipzen A."/>
            <person name="Andreopoulos W."/>
            <person name="Pangilinan J."/>
            <person name="Riley R."/>
            <person name="Hundley H."/>
            <person name="Na H."/>
            <person name="Barry K."/>
            <person name="Grigoriev I.V."/>
            <person name="Stajich J.E."/>
            <person name="Kennedy P.G."/>
        </authorList>
    </citation>
    <scope>NUCLEOTIDE SEQUENCE</scope>
    <source>
        <strain evidence="2">MN1</strain>
    </source>
</reference>
<keyword evidence="3" id="KW-1185">Reference proteome</keyword>
<comment type="caution">
    <text evidence="2">The sequence shown here is derived from an EMBL/GenBank/DDBJ whole genome shotgun (WGS) entry which is preliminary data.</text>
</comment>
<evidence type="ECO:0000256" key="1">
    <source>
        <dbReference type="SAM" id="MobiDB-lite"/>
    </source>
</evidence>
<feature type="region of interest" description="Disordered" evidence="1">
    <location>
        <begin position="1"/>
        <end position="22"/>
    </location>
</feature>
<dbReference type="EMBL" id="JABBWG010000007">
    <property type="protein sequence ID" value="KAG1821178.1"/>
    <property type="molecule type" value="Genomic_DNA"/>
</dbReference>
<evidence type="ECO:0000313" key="3">
    <source>
        <dbReference type="Proteomes" id="UP000807769"/>
    </source>
</evidence>
<feature type="region of interest" description="Disordered" evidence="1">
    <location>
        <begin position="77"/>
        <end position="102"/>
    </location>
</feature>
<dbReference type="OrthoDB" id="2676460at2759"/>
<protein>
    <submittedName>
        <fullName evidence="2">Uncharacterized protein</fullName>
    </submittedName>
</protein>
<dbReference type="AlphaFoldDB" id="A0A9P7EGU9"/>
<dbReference type="Proteomes" id="UP000807769">
    <property type="component" value="Unassembled WGS sequence"/>
</dbReference>
<organism evidence="2 3">
    <name type="scientific">Suillus subaureus</name>
    <dbReference type="NCBI Taxonomy" id="48587"/>
    <lineage>
        <taxon>Eukaryota</taxon>
        <taxon>Fungi</taxon>
        <taxon>Dikarya</taxon>
        <taxon>Basidiomycota</taxon>
        <taxon>Agaricomycotina</taxon>
        <taxon>Agaricomycetes</taxon>
        <taxon>Agaricomycetidae</taxon>
        <taxon>Boletales</taxon>
        <taxon>Suillineae</taxon>
        <taxon>Suillaceae</taxon>
        <taxon>Suillus</taxon>
    </lineage>
</organism>
<evidence type="ECO:0000313" key="2">
    <source>
        <dbReference type="EMBL" id="KAG1821178.1"/>
    </source>
</evidence>
<dbReference type="GeneID" id="64635928"/>
<dbReference type="RefSeq" id="XP_041196245.1">
    <property type="nucleotide sequence ID" value="XM_041341912.1"/>
</dbReference>
<proteinExistence type="predicted"/>
<feature type="compositionally biased region" description="Polar residues" evidence="1">
    <location>
        <begin position="1"/>
        <end position="11"/>
    </location>
</feature>